<proteinExistence type="predicted"/>
<dbReference type="Pfam" id="PF00392">
    <property type="entry name" value="GntR"/>
    <property type="match status" value="1"/>
</dbReference>
<keyword evidence="2" id="KW-0238">DNA-binding</keyword>
<gene>
    <name evidence="5" type="ORF">C0099_01335</name>
</gene>
<dbReference type="AlphaFoldDB" id="A0A2I6S363"/>
<organism evidence="5 6">
    <name type="scientific">Pseudazoarcus pumilus</name>
    <dbReference type="NCBI Taxonomy" id="2067960"/>
    <lineage>
        <taxon>Bacteria</taxon>
        <taxon>Pseudomonadati</taxon>
        <taxon>Pseudomonadota</taxon>
        <taxon>Betaproteobacteria</taxon>
        <taxon>Rhodocyclales</taxon>
        <taxon>Zoogloeaceae</taxon>
        <taxon>Pseudazoarcus</taxon>
    </lineage>
</organism>
<dbReference type="InterPro" id="IPR036390">
    <property type="entry name" value="WH_DNA-bd_sf"/>
</dbReference>
<dbReference type="InterPro" id="IPR000524">
    <property type="entry name" value="Tscrpt_reg_HTH_GntR"/>
</dbReference>
<dbReference type="SUPFAM" id="SSF46785">
    <property type="entry name" value="Winged helix' DNA-binding domain"/>
    <property type="match status" value="1"/>
</dbReference>
<evidence type="ECO:0000256" key="2">
    <source>
        <dbReference type="ARBA" id="ARBA00023125"/>
    </source>
</evidence>
<evidence type="ECO:0000259" key="4">
    <source>
        <dbReference type="PROSITE" id="PS50949"/>
    </source>
</evidence>
<dbReference type="RefSeq" id="WP_102245767.1">
    <property type="nucleotide sequence ID" value="NZ_CP025682.1"/>
</dbReference>
<sequence>MENATHLQPALQPVEREPLGDQVFAQIREALFAGRFEPGQRLVLRDLADSLGISITPVRDALNRMVAGGVLEQGPRNSAVVPDLDAQSLRHLLIVRTELEGRATREAAGNADAARLRVLEDTMARMRRLIAERKLEAYLDLHRQFHFGIYRMADIPILFEMIESLWLRCGPVLTFVIPDYVLSLKGTDHHLKILEALHAGDADAAETEMIADIEEAGAYLLSLADDEGRIRRARRS</sequence>
<evidence type="ECO:0000256" key="1">
    <source>
        <dbReference type="ARBA" id="ARBA00023015"/>
    </source>
</evidence>
<dbReference type="Gene3D" id="1.10.10.10">
    <property type="entry name" value="Winged helix-like DNA-binding domain superfamily/Winged helix DNA-binding domain"/>
    <property type="match status" value="1"/>
</dbReference>
<dbReference type="SMART" id="SM00345">
    <property type="entry name" value="HTH_GNTR"/>
    <property type="match status" value="1"/>
</dbReference>
<dbReference type="Gene3D" id="1.20.120.530">
    <property type="entry name" value="GntR ligand-binding domain-like"/>
    <property type="match status" value="1"/>
</dbReference>
<dbReference type="PANTHER" id="PTHR43537:SF39">
    <property type="entry name" value="HTH-TYPE TRANSCRIPTIONAL REGULATOR MCBR"/>
    <property type="match status" value="1"/>
</dbReference>
<dbReference type="PANTHER" id="PTHR43537">
    <property type="entry name" value="TRANSCRIPTIONAL REGULATOR, GNTR FAMILY"/>
    <property type="match status" value="1"/>
</dbReference>
<evidence type="ECO:0000313" key="6">
    <source>
        <dbReference type="Proteomes" id="UP000242205"/>
    </source>
</evidence>
<dbReference type="PROSITE" id="PS50949">
    <property type="entry name" value="HTH_GNTR"/>
    <property type="match status" value="1"/>
</dbReference>
<dbReference type="KEGG" id="atw:C0099_01335"/>
<accession>A0A2I6S363</accession>
<keyword evidence="3" id="KW-0804">Transcription</keyword>
<feature type="domain" description="HTH gntR-type" evidence="4">
    <location>
        <begin position="17"/>
        <end position="84"/>
    </location>
</feature>
<dbReference type="SMART" id="SM00895">
    <property type="entry name" value="FCD"/>
    <property type="match status" value="1"/>
</dbReference>
<dbReference type="Pfam" id="PF07729">
    <property type="entry name" value="FCD"/>
    <property type="match status" value="1"/>
</dbReference>
<protein>
    <submittedName>
        <fullName evidence="5">GntR family transcriptional regulator</fullName>
    </submittedName>
</protein>
<dbReference type="Proteomes" id="UP000242205">
    <property type="component" value="Chromosome"/>
</dbReference>
<name>A0A2I6S363_9RHOO</name>
<dbReference type="InterPro" id="IPR011711">
    <property type="entry name" value="GntR_C"/>
</dbReference>
<dbReference type="EMBL" id="CP025682">
    <property type="protein sequence ID" value="AUN93693.1"/>
    <property type="molecule type" value="Genomic_DNA"/>
</dbReference>
<dbReference type="SUPFAM" id="SSF48008">
    <property type="entry name" value="GntR ligand-binding domain-like"/>
    <property type="match status" value="1"/>
</dbReference>
<dbReference type="OrthoDB" id="7003764at2"/>
<dbReference type="InterPro" id="IPR008920">
    <property type="entry name" value="TF_FadR/GntR_C"/>
</dbReference>
<evidence type="ECO:0000256" key="3">
    <source>
        <dbReference type="ARBA" id="ARBA00023163"/>
    </source>
</evidence>
<dbReference type="GO" id="GO:0003700">
    <property type="term" value="F:DNA-binding transcription factor activity"/>
    <property type="evidence" value="ECO:0007669"/>
    <property type="project" value="InterPro"/>
</dbReference>
<reference evidence="5 6" key="1">
    <citation type="submission" date="2018-01" db="EMBL/GenBank/DDBJ databases">
        <authorList>
            <person name="Fu G.-Y."/>
        </authorList>
    </citation>
    <scope>NUCLEOTIDE SEQUENCE [LARGE SCALE GENOMIC DNA]</scope>
    <source>
        <strain evidence="5 6">SY39</strain>
    </source>
</reference>
<keyword evidence="6" id="KW-1185">Reference proteome</keyword>
<dbReference type="InterPro" id="IPR036388">
    <property type="entry name" value="WH-like_DNA-bd_sf"/>
</dbReference>
<keyword evidence="1" id="KW-0805">Transcription regulation</keyword>
<evidence type="ECO:0000313" key="5">
    <source>
        <dbReference type="EMBL" id="AUN93693.1"/>
    </source>
</evidence>
<dbReference type="GO" id="GO:0003677">
    <property type="term" value="F:DNA binding"/>
    <property type="evidence" value="ECO:0007669"/>
    <property type="project" value="UniProtKB-KW"/>
</dbReference>